<organism evidence="2 3">
    <name type="scientific">Mariniflexile ostreae</name>
    <dbReference type="NCBI Taxonomy" id="1520892"/>
    <lineage>
        <taxon>Bacteria</taxon>
        <taxon>Pseudomonadati</taxon>
        <taxon>Bacteroidota</taxon>
        <taxon>Flavobacteriia</taxon>
        <taxon>Flavobacteriales</taxon>
        <taxon>Flavobacteriaceae</taxon>
        <taxon>Mariniflexile</taxon>
    </lineage>
</organism>
<name>A0ABV5F8A9_9FLAO</name>
<accession>A0ABV5F8A9</accession>
<proteinExistence type="predicted"/>
<keyword evidence="1" id="KW-0812">Transmembrane</keyword>
<feature type="transmembrane region" description="Helical" evidence="1">
    <location>
        <begin position="191"/>
        <end position="216"/>
    </location>
</feature>
<feature type="transmembrane region" description="Helical" evidence="1">
    <location>
        <begin position="134"/>
        <end position="155"/>
    </location>
</feature>
<evidence type="ECO:0000313" key="3">
    <source>
        <dbReference type="Proteomes" id="UP001589585"/>
    </source>
</evidence>
<keyword evidence="1" id="KW-1133">Transmembrane helix</keyword>
<dbReference type="RefSeq" id="WP_379859543.1">
    <property type="nucleotide sequence ID" value="NZ_JBHMFC010000004.1"/>
</dbReference>
<reference evidence="2 3" key="1">
    <citation type="submission" date="2024-09" db="EMBL/GenBank/DDBJ databases">
        <authorList>
            <person name="Sun Q."/>
            <person name="Mori K."/>
        </authorList>
    </citation>
    <scope>NUCLEOTIDE SEQUENCE [LARGE SCALE GENOMIC DNA]</scope>
    <source>
        <strain evidence="2 3">CECT 8622</strain>
    </source>
</reference>
<keyword evidence="3" id="KW-1185">Reference proteome</keyword>
<protein>
    <submittedName>
        <fullName evidence="2">Uncharacterized protein</fullName>
    </submittedName>
</protein>
<evidence type="ECO:0000313" key="2">
    <source>
        <dbReference type="EMBL" id="MFB9055358.1"/>
    </source>
</evidence>
<dbReference type="Proteomes" id="UP001589585">
    <property type="component" value="Unassembled WGS sequence"/>
</dbReference>
<keyword evidence="1" id="KW-0472">Membrane</keyword>
<evidence type="ECO:0000256" key="1">
    <source>
        <dbReference type="SAM" id="Phobius"/>
    </source>
</evidence>
<dbReference type="EMBL" id="JBHMFC010000004">
    <property type="protein sequence ID" value="MFB9055358.1"/>
    <property type="molecule type" value="Genomic_DNA"/>
</dbReference>
<comment type="caution">
    <text evidence="2">The sequence shown here is derived from an EMBL/GenBank/DDBJ whole genome shotgun (WGS) entry which is preliminary data.</text>
</comment>
<gene>
    <name evidence="2" type="ORF">ACFFU9_01270</name>
</gene>
<feature type="transmembrane region" description="Helical" evidence="1">
    <location>
        <begin position="161"/>
        <end position="179"/>
    </location>
</feature>
<sequence>MISKQDEPFLILIDKLKRTVSSMELRDGRKPTFEDYIDEMLNNGGISINNLQEQMRAHALAWSGAGLGKSDWKNLYKMMTVETVSTKLNDFINDNRPLKKYEKSPIKSKTLEFFGSLGLEIDEEIIKVIKNVGIIKIILAVAGFFILRFLVSHFGSEDDFITFYLYLGIGLILFLSWYMSELKDTSKILSVLKYGALILTTVVALVFILALMYGVLDLILDVIKYIYNLCF</sequence>